<evidence type="ECO:0000313" key="1">
    <source>
        <dbReference type="EMBL" id="KAJ4431966.1"/>
    </source>
</evidence>
<dbReference type="EMBL" id="JAJSOF020000029">
    <property type="protein sequence ID" value="KAJ4431966.1"/>
    <property type="molecule type" value="Genomic_DNA"/>
</dbReference>
<organism evidence="1 2">
    <name type="scientific">Periplaneta americana</name>
    <name type="common">American cockroach</name>
    <name type="synonym">Blatta americana</name>
    <dbReference type="NCBI Taxonomy" id="6978"/>
    <lineage>
        <taxon>Eukaryota</taxon>
        <taxon>Metazoa</taxon>
        <taxon>Ecdysozoa</taxon>
        <taxon>Arthropoda</taxon>
        <taxon>Hexapoda</taxon>
        <taxon>Insecta</taxon>
        <taxon>Pterygota</taxon>
        <taxon>Neoptera</taxon>
        <taxon>Polyneoptera</taxon>
        <taxon>Dictyoptera</taxon>
        <taxon>Blattodea</taxon>
        <taxon>Blattoidea</taxon>
        <taxon>Blattidae</taxon>
        <taxon>Blattinae</taxon>
        <taxon>Periplaneta</taxon>
    </lineage>
</organism>
<sequence length="153" mass="17535">MQCEQVQISMSTGIMWELTNSPLPRWNSVMAWDLGFKLPNNSRLAFGGRPRRDGEVYALHRKERRELYKSVEGILDSYGYDGHACLLRTLCETRKHLKPGRSLVEDLLHVIFTIPYGEGDEFEADGYDKPASNSFCRSLGIRCPFSLLEYLLS</sequence>
<dbReference type="InterPro" id="IPR006631">
    <property type="entry name" value="DM4_12"/>
</dbReference>
<accession>A0ABQ8SCZ3</accession>
<dbReference type="Pfam" id="PF07841">
    <property type="entry name" value="DM4_12"/>
    <property type="match status" value="1"/>
</dbReference>
<dbReference type="SMART" id="SM00718">
    <property type="entry name" value="DM4_12"/>
    <property type="match status" value="1"/>
</dbReference>
<keyword evidence="2" id="KW-1185">Reference proteome</keyword>
<gene>
    <name evidence="1" type="ORF">ANN_20575</name>
</gene>
<dbReference type="PANTHER" id="PTHR21398:SF7">
    <property type="entry name" value="LP19941P"/>
    <property type="match status" value="1"/>
</dbReference>
<proteinExistence type="predicted"/>
<comment type="caution">
    <text evidence="1">The sequence shown here is derived from an EMBL/GenBank/DDBJ whole genome shotgun (WGS) entry which is preliminary data.</text>
</comment>
<reference evidence="1 2" key="1">
    <citation type="journal article" date="2022" name="Allergy">
        <title>Genome assembly and annotation of Periplaneta americana reveal a comprehensive cockroach allergen profile.</title>
        <authorList>
            <person name="Wang L."/>
            <person name="Xiong Q."/>
            <person name="Saelim N."/>
            <person name="Wang L."/>
            <person name="Nong W."/>
            <person name="Wan A.T."/>
            <person name="Shi M."/>
            <person name="Liu X."/>
            <person name="Cao Q."/>
            <person name="Hui J.H.L."/>
            <person name="Sookrung N."/>
            <person name="Leung T.F."/>
            <person name="Tungtrongchitr A."/>
            <person name="Tsui S.K.W."/>
        </authorList>
    </citation>
    <scope>NUCLEOTIDE SEQUENCE [LARGE SCALE GENOMIC DNA]</scope>
    <source>
        <strain evidence="1">PWHHKU_190912</strain>
    </source>
</reference>
<name>A0ABQ8SCZ3_PERAM</name>
<dbReference type="Proteomes" id="UP001148838">
    <property type="component" value="Unassembled WGS sequence"/>
</dbReference>
<evidence type="ECO:0000313" key="2">
    <source>
        <dbReference type="Proteomes" id="UP001148838"/>
    </source>
</evidence>
<protein>
    <submittedName>
        <fullName evidence="1">Uncharacterized protein</fullName>
    </submittedName>
</protein>
<dbReference type="PANTHER" id="PTHR21398">
    <property type="entry name" value="AGAP007094-PA"/>
    <property type="match status" value="1"/>
</dbReference>